<keyword evidence="1" id="KW-0732">Signal</keyword>
<proteinExistence type="predicted"/>
<reference evidence="2 3" key="1">
    <citation type="submission" date="2023-12" db="EMBL/GenBank/DDBJ databases">
        <title>novel species in genus Nocarida.</title>
        <authorList>
            <person name="Li Z."/>
        </authorList>
    </citation>
    <scope>NUCLEOTIDE SEQUENCE [LARGE SCALE GENOMIC DNA]</scope>
    <source>
        <strain evidence="2 3">CDC186</strain>
    </source>
</reference>
<accession>A0ABU6AYW8</accession>
<organism evidence="2 3">
    <name type="scientific">Nocardia implantans</name>
    <dbReference type="NCBI Taxonomy" id="3108168"/>
    <lineage>
        <taxon>Bacteria</taxon>
        <taxon>Bacillati</taxon>
        <taxon>Actinomycetota</taxon>
        <taxon>Actinomycetes</taxon>
        <taxon>Mycobacteriales</taxon>
        <taxon>Nocardiaceae</taxon>
        <taxon>Nocardia</taxon>
    </lineage>
</organism>
<evidence type="ECO:0000256" key="1">
    <source>
        <dbReference type="SAM" id="SignalP"/>
    </source>
</evidence>
<gene>
    <name evidence="2" type="ORF">U3653_21740</name>
</gene>
<name>A0ABU6AYW8_9NOCA</name>
<dbReference type="RefSeq" id="WP_195081647.1">
    <property type="nucleotide sequence ID" value="NZ_JAYESH010000007.1"/>
</dbReference>
<dbReference type="Proteomes" id="UP001348098">
    <property type="component" value="Unassembled WGS sequence"/>
</dbReference>
<sequence>MRTPLRLAAASVAAAALVATAAGATAEPTSSTPATAVAAGTGSSAVDSGAAAAQSAVYFLQRGDVIGILVLLVTAPLQIFTGAVCDLATGSALPSPCATPR</sequence>
<protein>
    <recommendedName>
        <fullName evidence="4">Secreted protein</fullName>
    </recommendedName>
</protein>
<evidence type="ECO:0000313" key="3">
    <source>
        <dbReference type="Proteomes" id="UP001348098"/>
    </source>
</evidence>
<feature type="chain" id="PRO_5046433797" description="Secreted protein" evidence="1">
    <location>
        <begin position="27"/>
        <end position="101"/>
    </location>
</feature>
<keyword evidence="3" id="KW-1185">Reference proteome</keyword>
<comment type="caution">
    <text evidence="2">The sequence shown here is derived from an EMBL/GenBank/DDBJ whole genome shotgun (WGS) entry which is preliminary data.</text>
</comment>
<feature type="signal peptide" evidence="1">
    <location>
        <begin position="1"/>
        <end position="26"/>
    </location>
</feature>
<evidence type="ECO:0008006" key="4">
    <source>
        <dbReference type="Google" id="ProtNLM"/>
    </source>
</evidence>
<evidence type="ECO:0000313" key="2">
    <source>
        <dbReference type="EMBL" id="MEB3512661.1"/>
    </source>
</evidence>
<dbReference type="EMBL" id="JAYKYQ010000009">
    <property type="protein sequence ID" value="MEB3512661.1"/>
    <property type="molecule type" value="Genomic_DNA"/>
</dbReference>